<keyword evidence="3" id="KW-1185">Reference proteome</keyword>
<evidence type="ECO:0000313" key="2">
    <source>
        <dbReference type="EMBL" id="MFD2593525.1"/>
    </source>
</evidence>
<feature type="domain" description="Tail specific protease" evidence="1">
    <location>
        <begin position="251"/>
        <end position="414"/>
    </location>
</feature>
<dbReference type="InterPro" id="IPR029045">
    <property type="entry name" value="ClpP/crotonase-like_dom_sf"/>
</dbReference>
<dbReference type="SUPFAM" id="SSF52096">
    <property type="entry name" value="ClpP/crotonase"/>
    <property type="match status" value="1"/>
</dbReference>
<dbReference type="Gene3D" id="3.90.226.10">
    <property type="entry name" value="2-enoyl-CoA Hydratase, Chain A, domain 1"/>
    <property type="match status" value="1"/>
</dbReference>
<gene>
    <name evidence="2" type="ORF">ACFSTE_21990</name>
</gene>
<evidence type="ECO:0000259" key="1">
    <source>
        <dbReference type="Pfam" id="PF03572"/>
    </source>
</evidence>
<proteinExistence type="predicted"/>
<comment type="caution">
    <text evidence="2">The sequence shown here is derived from an EMBL/GenBank/DDBJ whole genome shotgun (WGS) entry which is preliminary data.</text>
</comment>
<name>A0ABW5ND78_9FLAO</name>
<dbReference type="RefSeq" id="WP_378254032.1">
    <property type="nucleotide sequence ID" value="NZ_JBHSJV010000001.1"/>
</dbReference>
<organism evidence="2 3">
    <name type="scientific">Aquimarina hainanensis</name>
    <dbReference type="NCBI Taxonomy" id="1578017"/>
    <lineage>
        <taxon>Bacteria</taxon>
        <taxon>Pseudomonadati</taxon>
        <taxon>Bacteroidota</taxon>
        <taxon>Flavobacteriia</taxon>
        <taxon>Flavobacteriales</taxon>
        <taxon>Flavobacteriaceae</taxon>
        <taxon>Aquimarina</taxon>
    </lineage>
</organism>
<reference evidence="3" key="1">
    <citation type="journal article" date="2019" name="Int. J. Syst. Evol. Microbiol.">
        <title>The Global Catalogue of Microorganisms (GCM) 10K type strain sequencing project: providing services to taxonomists for standard genome sequencing and annotation.</title>
        <authorList>
            <consortium name="The Broad Institute Genomics Platform"/>
            <consortium name="The Broad Institute Genome Sequencing Center for Infectious Disease"/>
            <person name="Wu L."/>
            <person name="Ma J."/>
        </authorList>
    </citation>
    <scope>NUCLEOTIDE SEQUENCE [LARGE SCALE GENOMIC DNA]</scope>
    <source>
        <strain evidence="3">KCTC 42423</strain>
    </source>
</reference>
<dbReference type="Pfam" id="PF03572">
    <property type="entry name" value="Peptidase_S41"/>
    <property type="match status" value="1"/>
</dbReference>
<dbReference type="Proteomes" id="UP001597459">
    <property type="component" value="Unassembled WGS sequence"/>
</dbReference>
<evidence type="ECO:0000313" key="3">
    <source>
        <dbReference type="Proteomes" id="UP001597459"/>
    </source>
</evidence>
<protein>
    <submittedName>
        <fullName evidence="2">S41 family peptidase</fullName>
    </submittedName>
</protein>
<dbReference type="EMBL" id="JBHULX010000048">
    <property type="protein sequence ID" value="MFD2593525.1"/>
    <property type="molecule type" value="Genomic_DNA"/>
</dbReference>
<accession>A0ABW5ND78</accession>
<sequence>MKLRHLILFFAGLNTSLFAQKKITPEKAITDLTIFENILRQGHPGLYDYISETEIATLFSETKRTIQDTITDLELYKKMLSITDKVNDGHLLLFPPKHFSNHQLHFPLLIKIIDRQLYTDTGEFDIPVGSRIHRIHDNSDIEIITRLKKYIPNDGINTTKIMKGIEQNFGQLLSYEFGFKKEFVIEYSPPSEKEKKTAIISADKLATIKHRAFKRNSNFAAFHQEEKAAYSLKYIQNKLPVIRYKKEYHAAILTINSFQIDPNKFELDISNIFKEIKKNKVQHLIIDIRRNDGGMRKNAITLYSYLTQTYFKQRINDYITSLSIPEKKYVQKVFLPEKEFLTDKFINHPVYSGWKLNFDNMETMMVPQQHPFSGKVYVLTSGNTFATAASFALLAKNDKKIITIGEETGGAYYHHNGEYPVSYQFPNSSIRMVLYMIKTNHYVRDTTIPKGSGIPPDRYIKTTLRHILDETDPELDYIYRLISPKAP</sequence>
<dbReference type="InterPro" id="IPR005151">
    <property type="entry name" value="Tail-specific_protease"/>
</dbReference>